<dbReference type="Proteomes" id="UP001162164">
    <property type="component" value="Unassembled WGS sequence"/>
</dbReference>
<gene>
    <name evidence="9" type="ORF">NQ317_012109</name>
</gene>
<keyword evidence="5" id="KW-0479">Metal-binding</keyword>
<comment type="caution">
    <text evidence="9">The sequence shown here is derived from an EMBL/GenBank/DDBJ whole genome shotgun (WGS) entry which is preliminary data.</text>
</comment>
<evidence type="ECO:0000256" key="3">
    <source>
        <dbReference type="ARBA" id="ARBA00006958"/>
    </source>
</evidence>
<keyword evidence="7" id="KW-0539">Nucleus</keyword>
<accession>A0ABQ9J1H7</accession>
<evidence type="ECO:0000313" key="10">
    <source>
        <dbReference type="Proteomes" id="UP001162164"/>
    </source>
</evidence>
<proteinExistence type="inferred from homology"/>
<protein>
    <recommendedName>
        <fullName evidence="8">DDE Tnp4 domain-containing protein</fullName>
    </recommendedName>
</protein>
<evidence type="ECO:0000256" key="6">
    <source>
        <dbReference type="ARBA" id="ARBA00022801"/>
    </source>
</evidence>
<dbReference type="EMBL" id="JAPWTJ010001541">
    <property type="protein sequence ID" value="KAJ8970996.1"/>
    <property type="molecule type" value="Genomic_DNA"/>
</dbReference>
<evidence type="ECO:0000313" key="9">
    <source>
        <dbReference type="EMBL" id="KAJ8970996.1"/>
    </source>
</evidence>
<evidence type="ECO:0000256" key="2">
    <source>
        <dbReference type="ARBA" id="ARBA00004123"/>
    </source>
</evidence>
<feature type="domain" description="DDE Tnp4" evidence="8">
    <location>
        <begin position="107"/>
        <end position="215"/>
    </location>
</feature>
<evidence type="ECO:0000256" key="1">
    <source>
        <dbReference type="ARBA" id="ARBA00001968"/>
    </source>
</evidence>
<reference evidence="9" key="1">
    <citation type="journal article" date="2023" name="Insect Mol. Biol.">
        <title>Genome sequencing provides insights into the evolution of gene families encoding plant cell wall-degrading enzymes in longhorned beetles.</title>
        <authorList>
            <person name="Shin N.R."/>
            <person name="Okamura Y."/>
            <person name="Kirsch R."/>
            <person name="Pauchet Y."/>
        </authorList>
    </citation>
    <scope>NUCLEOTIDE SEQUENCE</scope>
    <source>
        <strain evidence="9">MMC_N1</strain>
    </source>
</reference>
<evidence type="ECO:0000259" key="8">
    <source>
        <dbReference type="Pfam" id="PF13359"/>
    </source>
</evidence>
<dbReference type="PANTHER" id="PTHR22930:SF269">
    <property type="entry name" value="NUCLEASE HARBI1-LIKE PROTEIN"/>
    <property type="match status" value="1"/>
</dbReference>
<name>A0ABQ9J1H7_9CUCU</name>
<keyword evidence="4" id="KW-0540">Nuclease</keyword>
<organism evidence="9 10">
    <name type="scientific">Molorchus minor</name>
    <dbReference type="NCBI Taxonomy" id="1323400"/>
    <lineage>
        <taxon>Eukaryota</taxon>
        <taxon>Metazoa</taxon>
        <taxon>Ecdysozoa</taxon>
        <taxon>Arthropoda</taxon>
        <taxon>Hexapoda</taxon>
        <taxon>Insecta</taxon>
        <taxon>Pterygota</taxon>
        <taxon>Neoptera</taxon>
        <taxon>Endopterygota</taxon>
        <taxon>Coleoptera</taxon>
        <taxon>Polyphaga</taxon>
        <taxon>Cucujiformia</taxon>
        <taxon>Chrysomeloidea</taxon>
        <taxon>Cerambycidae</taxon>
        <taxon>Lamiinae</taxon>
        <taxon>Monochamini</taxon>
        <taxon>Molorchus</taxon>
    </lineage>
</organism>
<dbReference type="Pfam" id="PF13359">
    <property type="entry name" value="DDE_Tnp_4"/>
    <property type="match status" value="1"/>
</dbReference>
<comment type="subcellular location">
    <subcellularLocation>
        <location evidence="2">Nucleus</location>
    </subcellularLocation>
</comment>
<dbReference type="InterPro" id="IPR027806">
    <property type="entry name" value="HARBI1_dom"/>
</dbReference>
<keyword evidence="6" id="KW-0378">Hydrolase</keyword>
<comment type="similarity">
    <text evidence="3">Belongs to the HARBI1 family.</text>
</comment>
<dbReference type="InterPro" id="IPR045249">
    <property type="entry name" value="HARBI1-like"/>
</dbReference>
<evidence type="ECO:0000256" key="4">
    <source>
        <dbReference type="ARBA" id="ARBA00022722"/>
    </source>
</evidence>
<evidence type="ECO:0000256" key="7">
    <source>
        <dbReference type="ARBA" id="ARBA00023242"/>
    </source>
</evidence>
<sequence length="276" mass="30809">MSPEIFEDLLKLVGPKLKKSYLIREPIAPSIRLAVTLRYLASGDSMVSIAYAFRVGINTVSNIISETCLAIWECLHDKVLLKPNEEAWKQIASGFEGWNFPNCLGAIDGKHVIMQAQTNSGSTYYNYKGCHSVVLLALCDASYCFTLVDIGAYGTQSDGGVLRNSTIGKLFHQEAMKIPPPKEVPNGPVLPYVVISYEAFALTTYMLRPYPRNALNHMRKARQYFSLDENILKQPAGAFLDVRRIGSNNFSRSAAQIRELFTNYFFNEGAVDFQVA</sequence>
<comment type="cofactor">
    <cofactor evidence="1">
        <name>a divalent metal cation</name>
        <dbReference type="ChEBI" id="CHEBI:60240"/>
    </cofactor>
</comment>
<evidence type="ECO:0000256" key="5">
    <source>
        <dbReference type="ARBA" id="ARBA00022723"/>
    </source>
</evidence>
<keyword evidence="10" id="KW-1185">Reference proteome</keyword>
<dbReference type="PANTHER" id="PTHR22930">
    <property type="match status" value="1"/>
</dbReference>